<name>A0A4S3ZV97_9HYPH</name>
<evidence type="ECO:0000313" key="1">
    <source>
        <dbReference type="EMBL" id="THF49651.1"/>
    </source>
</evidence>
<evidence type="ECO:0000313" key="2">
    <source>
        <dbReference type="Proteomes" id="UP000310754"/>
    </source>
</evidence>
<dbReference type="EMBL" id="SSOA01000005">
    <property type="protein sequence ID" value="THF49651.1"/>
    <property type="molecule type" value="Genomic_DNA"/>
</dbReference>
<keyword evidence="2" id="KW-1185">Reference proteome</keyword>
<dbReference type="AlphaFoldDB" id="A0A4S3ZV97"/>
<dbReference type="RefSeq" id="WP_190236105.1">
    <property type="nucleotide sequence ID" value="NZ_SSOA01000005.1"/>
</dbReference>
<dbReference type="Pfam" id="PF10670">
    <property type="entry name" value="DUF4198"/>
    <property type="match status" value="1"/>
</dbReference>
<proteinExistence type="predicted"/>
<organism evidence="1 2">
    <name type="scientific">Allorhizobium terrae</name>
    <dbReference type="NCBI Taxonomy" id="1848972"/>
    <lineage>
        <taxon>Bacteria</taxon>
        <taxon>Pseudomonadati</taxon>
        <taxon>Pseudomonadota</taxon>
        <taxon>Alphaproteobacteria</taxon>
        <taxon>Hyphomicrobiales</taxon>
        <taxon>Rhizobiaceae</taxon>
        <taxon>Rhizobium/Agrobacterium group</taxon>
        <taxon>Allorhizobium</taxon>
    </lineage>
</organism>
<accession>A0A4S3ZV97</accession>
<reference evidence="1 2" key="1">
    <citation type="submission" date="2019-04" db="EMBL/GenBank/DDBJ databases">
        <title>Rhizobium terrae sp. nov., isolated from a paddy soil.</title>
        <authorList>
            <person name="Lin S.-Y."/>
            <person name="Hameed A."/>
            <person name="Huang H.-I."/>
            <person name="Young C.-C."/>
        </authorList>
    </citation>
    <scope>NUCLEOTIDE SEQUENCE [LARGE SCALE GENOMIC DNA]</scope>
    <source>
        <strain evidence="1 2">CC-HIH110</strain>
    </source>
</reference>
<dbReference type="Proteomes" id="UP000310754">
    <property type="component" value="Unassembled WGS sequence"/>
</dbReference>
<comment type="caution">
    <text evidence="1">The sequence shown here is derived from an EMBL/GenBank/DDBJ whole genome shotgun (WGS) entry which is preliminary data.</text>
</comment>
<protein>
    <submittedName>
        <fullName evidence="1">DUF4198 domain-containing protein</fullName>
    </submittedName>
</protein>
<gene>
    <name evidence="1" type="ORF">E6C51_11930</name>
</gene>
<sequence>MHLRQREDEKGRWPAEWAALAFGLALLLAGQVFAHDFWIEPSSFTPGAGTAVAIDLRVGEEFVGDSVPRRARTIDRFEFYTGSNTRQPISGADGLSPAGTIVADGGRTMLIAYSGAGGTVTLPADRFTSYLESHGLEWVIRERATHSETPNPGLENFYRHAKTLLGGAVADPSLGSKAVGQTLEILVDGDPTHDRAPLVTGRVLWHGRPLVGGLLIARASADPRHPQSIRTDTQGRFSLTVDHGGIWLLQIVWMERTGWFSSEDWQSHWSSLTFEKPHT</sequence>
<dbReference type="InterPro" id="IPR019613">
    <property type="entry name" value="DUF4198"/>
</dbReference>